<feature type="domain" description="Transcriptional repressor PaaX-like central Cas2-like" evidence="1">
    <location>
        <begin position="92"/>
        <end position="154"/>
    </location>
</feature>
<dbReference type="EMBL" id="MFUG01000013">
    <property type="protein sequence ID" value="OGI75959.1"/>
    <property type="molecule type" value="Genomic_DNA"/>
</dbReference>
<organism evidence="2 3">
    <name type="scientific">Candidatus Nomurabacteria bacterium RIFCSPHIGHO2_02_FULL_42_19</name>
    <dbReference type="NCBI Taxonomy" id="1801756"/>
    <lineage>
        <taxon>Bacteria</taxon>
        <taxon>Candidatus Nomuraibacteriota</taxon>
    </lineage>
</organism>
<evidence type="ECO:0000313" key="3">
    <source>
        <dbReference type="Proteomes" id="UP000179275"/>
    </source>
</evidence>
<dbReference type="Pfam" id="PF20803">
    <property type="entry name" value="PaaX_M"/>
    <property type="match status" value="1"/>
</dbReference>
<gene>
    <name evidence="2" type="ORF">A3C67_01160</name>
</gene>
<accession>A0A1F6W254</accession>
<evidence type="ECO:0000313" key="2">
    <source>
        <dbReference type="EMBL" id="OGI75959.1"/>
    </source>
</evidence>
<proteinExistence type="predicted"/>
<name>A0A1F6W254_9BACT</name>
<comment type="caution">
    <text evidence="2">The sequence shown here is derived from an EMBL/GenBank/DDBJ whole genome shotgun (WGS) entry which is preliminary data.</text>
</comment>
<sequence length="157" mass="18741">MQPTIVDHLIAFLLSSRSTKIYRKMLWKRMRARQKNLTPEAFRQRIYRLGKQGVVETDGETIHICREDLAKLAVKNNSVMKNIYPGKTERVLLSFDIPETKKKTRDWLRNQIKYWDFEMIHKSLWLGHGPLPKEFGERLRVLGIYENIRVFRVRKAT</sequence>
<evidence type="ECO:0000259" key="1">
    <source>
        <dbReference type="Pfam" id="PF20803"/>
    </source>
</evidence>
<reference evidence="2 3" key="1">
    <citation type="journal article" date="2016" name="Nat. Commun.">
        <title>Thousands of microbial genomes shed light on interconnected biogeochemical processes in an aquifer system.</title>
        <authorList>
            <person name="Anantharaman K."/>
            <person name="Brown C.T."/>
            <person name="Hug L.A."/>
            <person name="Sharon I."/>
            <person name="Castelle C.J."/>
            <person name="Probst A.J."/>
            <person name="Thomas B.C."/>
            <person name="Singh A."/>
            <person name="Wilkins M.J."/>
            <person name="Karaoz U."/>
            <person name="Brodie E.L."/>
            <person name="Williams K.H."/>
            <person name="Hubbard S.S."/>
            <person name="Banfield J.F."/>
        </authorList>
    </citation>
    <scope>NUCLEOTIDE SEQUENCE [LARGE SCALE GENOMIC DNA]</scope>
</reference>
<dbReference type="AlphaFoldDB" id="A0A1F6W254"/>
<protein>
    <recommendedName>
        <fullName evidence="1">Transcriptional repressor PaaX-like central Cas2-like domain-containing protein</fullName>
    </recommendedName>
</protein>
<dbReference type="InterPro" id="IPR048846">
    <property type="entry name" value="PaaX-like_central"/>
</dbReference>
<dbReference type="Proteomes" id="UP000179275">
    <property type="component" value="Unassembled WGS sequence"/>
</dbReference>
<dbReference type="STRING" id="1801756.A3C67_01160"/>